<dbReference type="Proteomes" id="UP000575083">
    <property type="component" value="Unassembled WGS sequence"/>
</dbReference>
<proteinExistence type="predicted"/>
<protein>
    <submittedName>
        <fullName evidence="3">Uncharacterized protein</fullName>
    </submittedName>
</protein>
<evidence type="ECO:0000256" key="2">
    <source>
        <dbReference type="SAM" id="SignalP"/>
    </source>
</evidence>
<organism evidence="3 4">
    <name type="scientific">Acidovorax soli</name>
    <dbReference type="NCBI Taxonomy" id="592050"/>
    <lineage>
        <taxon>Bacteria</taxon>
        <taxon>Pseudomonadati</taxon>
        <taxon>Pseudomonadota</taxon>
        <taxon>Betaproteobacteria</taxon>
        <taxon>Burkholderiales</taxon>
        <taxon>Comamonadaceae</taxon>
        <taxon>Acidovorax</taxon>
    </lineage>
</organism>
<accession>A0A7X0PHD8</accession>
<sequence>MKSLYAFALALSTTAAIAGHPRCAGSVEPAKCEKLQAEIDAETPEARKARQAKLEDDRKSAAAAANAQPVSASTSSNSEYPGPWKDDLNVDISRAFVAKQIRGCGEYRYKESRATRTEYLVHCTRDGKNWVAYLVWTRTGAITGPFKADE</sequence>
<dbReference type="EMBL" id="JACHLK010000010">
    <property type="protein sequence ID" value="MBB6561985.1"/>
    <property type="molecule type" value="Genomic_DNA"/>
</dbReference>
<feature type="signal peptide" evidence="2">
    <location>
        <begin position="1"/>
        <end position="18"/>
    </location>
</feature>
<name>A0A7X0PHD8_9BURK</name>
<evidence type="ECO:0000313" key="4">
    <source>
        <dbReference type="Proteomes" id="UP000575083"/>
    </source>
</evidence>
<keyword evidence="4" id="KW-1185">Reference proteome</keyword>
<reference evidence="3 4" key="1">
    <citation type="submission" date="2020-08" db="EMBL/GenBank/DDBJ databases">
        <title>Functional genomics of gut bacteria from endangered species of beetles.</title>
        <authorList>
            <person name="Carlos-Shanley C."/>
        </authorList>
    </citation>
    <scope>NUCLEOTIDE SEQUENCE [LARGE SCALE GENOMIC DNA]</scope>
    <source>
        <strain evidence="3 4">S00198</strain>
    </source>
</reference>
<keyword evidence="2" id="KW-0732">Signal</keyword>
<feature type="compositionally biased region" description="Low complexity" evidence="1">
    <location>
        <begin position="61"/>
        <end position="73"/>
    </location>
</feature>
<feature type="compositionally biased region" description="Basic and acidic residues" evidence="1">
    <location>
        <begin position="44"/>
        <end position="60"/>
    </location>
</feature>
<evidence type="ECO:0000256" key="1">
    <source>
        <dbReference type="SAM" id="MobiDB-lite"/>
    </source>
</evidence>
<dbReference type="RefSeq" id="WP_184861565.1">
    <property type="nucleotide sequence ID" value="NZ_JACHLK010000010.1"/>
</dbReference>
<dbReference type="AlphaFoldDB" id="A0A7X0PHD8"/>
<feature type="chain" id="PRO_5031407308" evidence="2">
    <location>
        <begin position="19"/>
        <end position="150"/>
    </location>
</feature>
<gene>
    <name evidence="3" type="ORF">HNP48_004687</name>
</gene>
<feature type="region of interest" description="Disordered" evidence="1">
    <location>
        <begin position="38"/>
        <end position="84"/>
    </location>
</feature>
<comment type="caution">
    <text evidence="3">The sequence shown here is derived from an EMBL/GenBank/DDBJ whole genome shotgun (WGS) entry which is preliminary data.</text>
</comment>
<evidence type="ECO:0000313" key="3">
    <source>
        <dbReference type="EMBL" id="MBB6561985.1"/>
    </source>
</evidence>